<proteinExistence type="predicted"/>
<evidence type="ECO:0000313" key="1">
    <source>
        <dbReference type="EMBL" id="RDV82332.1"/>
    </source>
</evidence>
<protein>
    <submittedName>
        <fullName evidence="1">Uncharacterized protein</fullName>
    </submittedName>
</protein>
<dbReference type="AlphaFoldDB" id="A0A3D8P4J0"/>
<keyword evidence="2" id="KW-1185">Reference proteome</keyword>
<dbReference type="EMBL" id="QSLN01000011">
    <property type="protein sequence ID" value="RDV82332.1"/>
    <property type="molecule type" value="Genomic_DNA"/>
</dbReference>
<comment type="caution">
    <text evidence="1">The sequence shown here is derived from an EMBL/GenBank/DDBJ whole genome shotgun (WGS) entry which is preliminary data.</text>
</comment>
<name>A0A3D8P4J0_9THEO</name>
<sequence length="200" mass="23478">MTAKEQVWRHVLAESRERGRAEFRQKDVAGELGLSVSTVHAALEVPRRAGAVEVWGRGFRLVDWRKLLTVWAVFRNLEKDVVWEARLRYPADRVEGDMVPQARFSGASAFKFRYGYAPADYDEVLVYLEEEHLPELEGRFRVHIRPAGETLLRVLRPDPRLPRRVPPEQVYVDLWQSHPWWTAEFLRYLEEELGKERAGR</sequence>
<gene>
    <name evidence="1" type="ORF">DXX99_07930</name>
</gene>
<organism evidence="1 2">
    <name type="scientific">Ammonifex thiophilus</name>
    <dbReference type="NCBI Taxonomy" id="444093"/>
    <lineage>
        <taxon>Bacteria</taxon>
        <taxon>Bacillati</taxon>
        <taxon>Bacillota</taxon>
        <taxon>Clostridia</taxon>
        <taxon>Thermoanaerobacterales</taxon>
        <taxon>Thermoanaerobacteraceae</taxon>
        <taxon>Ammonifex</taxon>
    </lineage>
</organism>
<accession>A0A3D8P4J0</accession>
<dbReference type="Proteomes" id="UP000256329">
    <property type="component" value="Unassembled WGS sequence"/>
</dbReference>
<evidence type="ECO:0000313" key="2">
    <source>
        <dbReference type="Proteomes" id="UP000256329"/>
    </source>
</evidence>
<reference evidence="1 2" key="1">
    <citation type="submission" date="2018-08" db="EMBL/GenBank/DDBJ databases">
        <title>Form III RuBisCO-mediated autotrophy in Thermodesulfobium bacteria.</title>
        <authorList>
            <person name="Toshchakov S.V."/>
            <person name="Kublanov I.V."/>
            <person name="Frolov E."/>
            <person name="Bonch-Osmolovskaya E.A."/>
            <person name="Tourova T.P."/>
            <person name="Chernych N.A."/>
            <person name="Lebedinsky A.V."/>
        </authorList>
    </citation>
    <scope>NUCLEOTIDE SEQUENCE [LARGE SCALE GENOMIC DNA]</scope>
    <source>
        <strain evidence="1 2">SR</strain>
    </source>
</reference>